<accession>A0A699IYL8</accession>
<feature type="non-terminal residue" evidence="1">
    <location>
        <position position="1"/>
    </location>
</feature>
<evidence type="ECO:0000313" key="1">
    <source>
        <dbReference type="EMBL" id="GEZ97253.1"/>
    </source>
</evidence>
<dbReference type="AlphaFoldDB" id="A0A699IYL8"/>
<name>A0A699IYL8_TANCI</name>
<organism evidence="1">
    <name type="scientific">Tanacetum cinerariifolium</name>
    <name type="common">Dalmatian daisy</name>
    <name type="synonym">Chrysanthemum cinerariifolium</name>
    <dbReference type="NCBI Taxonomy" id="118510"/>
    <lineage>
        <taxon>Eukaryota</taxon>
        <taxon>Viridiplantae</taxon>
        <taxon>Streptophyta</taxon>
        <taxon>Embryophyta</taxon>
        <taxon>Tracheophyta</taxon>
        <taxon>Spermatophyta</taxon>
        <taxon>Magnoliopsida</taxon>
        <taxon>eudicotyledons</taxon>
        <taxon>Gunneridae</taxon>
        <taxon>Pentapetalae</taxon>
        <taxon>asterids</taxon>
        <taxon>campanulids</taxon>
        <taxon>Asterales</taxon>
        <taxon>Asteraceae</taxon>
        <taxon>Asteroideae</taxon>
        <taxon>Anthemideae</taxon>
        <taxon>Anthemidinae</taxon>
        <taxon>Tanacetum</taxon>
    </lineage>
</organism>
<gene>
    <name evidence="1" type="ORF">Tci_569226</name>
</gene>
<protein>
    <recommendedName>
        <fullName evidence="2">F-box associated domain-containing protein</fullName>
    </recommendedName>
</protein>
<sequence>QVIDSVQDRVDGEQEYFSYIDDHTFPIQKRSFLTAPLPLMLLGHTSPLSCVSGLLCFYDKRQDLEVETMMAVFWNPAIRKSVGILVPSGLHLPEGLTFIGFGGCPNPSDPKLVKINTIGFRTVDWEVCVGGFVYWLAYDNVKLGDGFRVVHTYDLRVTKVKDSLGLLENYDDGEIPFCGVWILKDGVTKSFAKMFSVKLQSEWIGLIAILDFTKDGKAIRLKYVDDDYMPSCVLSAYEENGKGVGIPGRVTLFAAKSYMETMLLLDQSNSFVY</sequence>
<comment type="caution">
    <text evidence="1">The sequence shown here is derived from an EMBL/GenBank/DDBJ whole genome shotgun (WGS) entry which is preliminary data.</text>
</comment>
<dbReference type="EMBL" id="BKCJ010349675">
    <property type="protein sequence ID" value="GEZ97253.1"/>
    <property type="molecule type" value="Genomic_DNA"/>
</dbReference>
<evidence type="ECO:0008006" key="2">
    <source>
        <dbReference type="Google" id="ProtNLM"/>
    </source>
</evidence>
<proteinExistence type="predicted"/>
<reference evidence="1" key="1">
    <citation type="journal article" date="2019" name="Sci. Rep.">
        <title>Draft genome of Tanacetum cinerariifolium, the natural source of mosquito coil.</title>
        <authorList>
            <person name="Yamashiro T."/>
            <person name="Shiraishi A."/>
            <person name="Satake H."/>
            <person name="Nakayama K."/>
        </authorList>
    </citation>
    <scope>NUCLEOTIDE SEQUENCE</scope>
</reference>